<dbReference type="AlphaFoldDB" id="A0A369K0U2"/>
<dbReference type="OrthoDB" id="2932129at2759"/>
<evidence type="ECO:0000313" key="1">
    <source>
        <dbReference type="EMBL" id="RDB27212.1"/>
    </source>
</evidence>
<name>A0A369K0U2_HYPMA</name>
<comment type="caution">
    <text evidence="1">The sequence shown here is derived from an EMBL/GenBank/DDBJ whole genome shotgun (WGS) entry which is preliminary data.</text>
</comment>
<protein>
    <recommendedName>
        <fullName evidence="3">F-box domain-containing protein</fullName>
    </recommendedName>
</protein>
<proteinExistence type="predicted"/>
<keyword evidence="2" id="KW-1185">Reference proteome</keyword>
<reference evidence="1" key="1">
    <citation type="submission" date="2018-04" db="EMBL/GenBank/DDBJ databases">
        <title>Whole genome sequencing of Hypsizygus marmoreus.</title>
        <authorList>
            <person name="Choi I.-G."/>
            <person name="Min B."/>
            <person name="Kim J.-G."/>
            <person name="Kim S."/>
            <person name="Oh Y.-L."/>
            <person name="Kong W.-S."/>
            <person name="Park H."/>
            <person name="Jeong J."/>
            <person name="Song E.-S."/>
        </authorList>
    </citation>
    <scope>NUCLEOTIDE SEQUENCE [LARGE SCALE GENOMIC DNA]</scope>
    <source>
        <strain evidence="1">51987-8</strain>
    </source>
</reference>
<organism evidence="1 2">
    <name type="scientific">Hypsizygus marmoreus</name>
    <name type="common">White beech mushroom</name>
    <name type="synonym">Agaricus marmoreus</name>
    <dbReference type="NCBI Taxonomy" id="39966"/>
    <lineage>
        <taxon>Eukaryota</taxon>
        <taxon>Fungi</taxon>
        <taxon>Dikarya</taxon>
        <taxon>Basidiomycota</taxon>
        <taxon>Agaricomycotina</taxon>
        <taxon>Agaricomycetes</taxon>
        <taxon>Agaricomycetidae</taxon>
        <taxon>Agaricales</taxon>
        <taxon>Tricholomatineae</taxon>
        <taxon>Lyophyllaceae</taxon>
        <taxon>Hypsizygus</taxon>
    </lineage>
</organism>
<dbReference type="Proteomes" id="UP000076154">
    <property type="component" value="Unassembled WGS sequence"/>
</dbReference>
<sequence>MFIDHIDIINGTINRTVNQGGFYPRSDLRALALTCRRFAKPCQRILFRTIQLDTPQMVHRFYLSLIYNPELANFVKVLQVADDLNENWVMYDEALPILLRTMVQVEDFSLNNFTKCCYALSPEDAMDYESDDDEEDESEDKLVGDEIVWRQRWTYLPQETQAAFMQIFSLPSLRQLSVAELSDIPMSFFGTIGNLERLALLDVTFRDVEGFEVNAIFACRRSFHTLEIGIDNADEQFNHILWHPLSYFATVSRLVVRISNVGQEHNATIASQIMRKSASTLKHIVWNEQSIRSFFPKCTIPIAFQAPDYIENLTFKMDLAASESEAHVEFNWRIFKLTDILLNQGIRRSMRLLKICVKGIDEIENLSLFADAPCWKPLDNLLAASEVAVEVILYTKEKALIDQDERWKEILGGNMPLLQGQDLFSASIDFDGNEYYSGY</sequence>
<gene>
    <name evidence="1" type="ORF">Hypma_004453</name>
</gene>
<accession>A0A369K0U2</accession>
<dbReference type="EMBL" id="LUEZ02000017">
    <property type="protein sequence ID" value="RDB27212.1"/>
    <property type="molecule type" value="Genomic_DNA"/>
</dbReference>
<dbReference type="InParanoid" id="A0A369K0U2"/>
<evidence type="ECO:0000313" key="2">
    <source>
        <dbReference type="Proteomes" id="UP000076154"/>
    </source>
</evidence>
<evidence type="ECO:0008006" key="3">
    <source>
        <dbReference type="Google" id="ProtNLM"/>
    </source>
</evidence>